<dbReference type="SUPFAM" id="SSF110849">
    <property type="entry name" value="ParB/Sulfiredoxin"/>
    <property type="match status" value="2"/>
</dbReference>
<comment type="similarity">
    <text evidence="1">Belongs to the ParB family.</text>
</comment>
<sequence length="572" mass="61194">MAAKSRLGRGLGALFPALPDEQDLVAPKKSPVAEEESSDKKNDSSARPKTAAKPTVKKATAPAKKQPAAKKAARKTGTKADSLTAGSAGRVDSRPASPTASAEGAPATESKRERQGEVGVATDAQQEGPVSPLESTIPSMGTMTRNASTVSMLSRPMTLQPEAAVHKLDVAADETATTEIEAVKKADESSSTGRKGRKRMSMPAIGDMAHPSDMFFDGTPVVDPEKFKAAAAGYNVDVTASQAPAATDAEGQPAELKPVAGGYLMELRLDEIGPNLHQPRMVFNENELRELAESIAEVGVLQPIVVRHRPAEQIEAAKASKAARAGQSADGAAADESFGNIDGSATIDELNALFEGQMDSEYELIMGERRWRASKLAGFETIPAIVKTTADDSMLRDALLENLHRVALNPLEEAAAYQQMIDEFGMTQLQLSKSVSKSRPQIANTLRLMNLPASVQKRVVSGQLTAGHARALLGLPNEEMMEQVAQRIVDEGLSVRSVEEIVAMSASEEDQARHKPRQRNNPWSGSPIPERLGERFGTKVSIKGSEKHGRIEIVFSSPEELDRISALLMTEE</sequence>
<evidence type="ECO:0000313" key="6">
    <source>
        <dbReference type="EMBL" id="NEG69975.1"/>
    </source>
</evidence>
<accession>A0A6I5N1F5</accession>
<dbReference type="InterPro" id="IPR003115">
    <property type="entry name" value="ParB_N"/>
</dbReference>
<dbReference type="SMART" id="SM00470">
    <property type="entry name" value="ParB"/>
    <property type="match status" value="1"/>
</dbReference>
<protein>
    <submittedName>
        <fullName evidence="6">ParB/RepB/Spo0J family partition protein</fullName>
    </submittedName>
</protein>
<dbReference type="NCBIfam" id="TIGR00180">
    <property type="entry name" value="parB_part"/>
    <property type="match status" value="1"/>
</dbReference>
<dbReference type="EMBL" id="VYSG01000001">
    <property type="protein sequence ID" value="NEG69975.1"/>
    <property type="molecule type" value="Genomic_DNA"/>
</dbReference>
<organism evidence="6 7">
    <name type="scientific">Bifidobacterium choloepi</name>
    <dbReference type="NCBI Taxonomy" id="2614131"/>
    <lineage>
        <taxon>Bacteria</taxon>
        <taxon>Bacillati</taxon>
        <taxon>Actinomycetota</taxon>
        <taxon>Actinomycetes</taxon>
        <taxon>Bifidobacteriales</taxon>
        <taxon>Bifidobacteriaceae</taxon>
        <taxon>Bifidobacterium</taxon>
    </lineage>
</organism>
<feature type="region of interest" description="Disordered" evidence="4">
    <location>
        <begin position="1"/>
        <end position="141"/>
    </location>
</feature>
<dbReference type="GO" id="GO:0045881">
    <property type="term" value="P:positive regulation of sporulation resulting in formation of a cellular spore"/>
    <property type="evidence" value="ECO:0007669"/>
    <property type="project" value="TreeGrafter"/>
</dbReference>
<dbReference type="Pfam" id="PF23552">
    <property type="entry name" value="ParB_C"/>
    <property type="match status" value="1"/>
</dbReference>
<evidence type="ECO:0000259" key="5">
    <source>
        <dbReference type="SMART" id="SM00470"/>
    </source>
</evidence>
<dbReference type="InterPro" id="IPR057240">
    <property type="entry name" value="ParB_dimer_C"/>
</dbReference>
<dbReference type="FunFam" id="1.10.10.2830:FF:000001">
    <property type="entry name" value="Chromosome partitioning protein ParB"/>
    <property type="match status" value="1"/>
</dbReference>
<comment type="caution">
    <text evidence="6">The sequence shown here is derived from an EMBL/GenBank/DDBJ whole genome shotgun (WGS) entry which is preliminary data.</text>
</comment>
<dbReference type="Pfam" id="PF17762">
    <property type="entry name" value="HTH_ParB"/>
    <property type="match status" value="1"/>
</dbReference>
<dbReference type="Gene3D" id="1.10.10.2830">
    <property type="match status" value="1"/>
</dbReference>
<dbReference type="Pfam" id="PF02195">
    <property type="entry name" value="ParB_N"/>
    <property type="match status" value="2"/>
</dbReference>
<dbReference type="PANTHER" id="PTHR33375">
    <property type="entry name" value="CHROMOSOME-PARTITIONING PROTEIN PARB-RELATED"/>
    <property type="match status" value="1"/>
</dbReference>
<feature type="region of interest" description="Disordered" evidence="4">
    <location>
        <begin position="182"/>
        <end position="204"/>
    </location>
</feature>
<proteinExistence type="inferred from homology"/>
<dbReference type="AlphaFoldDB" id="A0A6I5N1F5"/>
<name>A0A6I5N1F5_9BIFI</name>
<gene>
    <name evidence="6" type="ORF">F6S87_05085</name>
</gene>
<feature type="domain" description="ParB-like N-terminal" evidence="5">
    <location>
        <begin position="265"/>
        <end position="403"/>
    </location>
</feature>
<dbReference type="InterPro" id="IPR041468">
    <property type="entry name" value="HTH_ParB/Spo0J"/>
</dbReference>
<feature type="compositionally biased region" description="Low complexity" evidence="4">
    <location>
        <begin position="47"/>
        <end position="66"/>
    </location>
</feature>
<dbReference type="GO" id="GO:0007059">
    <property type="term" value="P:chromosome segregation"/>
    <property type="evidence" value="ECO:0007669"/>
    <property type="project" value="UniProtKB-KW"/>
</dbReference>
<dbReference type="PANTHER" id="PTHR33375:SF1">
    <property type="entry name" value="CHROMOSOME-PARTITIONING PROTEIN PARB-RELATED"/>
    <property type="match status" value="1"/>
</dbReference>
<keyword evidence="3" id="KW-0238">DNA-binding</keyword>
<dbReference type="InterPro" id="IPR036086">
    <property type="entry name" value="ParB/Sulfiredoxin_sf"/>
</dbReference>
<dbReference type="Proteomes" id="UP000469292">
    <property type="component" value="Unassembled WGS sequence"/>
</dbReference>
<dbReference type="GO" id="GO:0003677">
    <property type="term" value="F:DNA binding"/>
    <property type="evidence" value="ECO:0007669"/>
    <property type="project" value="UniProtKB-KW"/>
</dbReference>
<evidence type="ECO:0000313" key="7">
    <source>
        <dbReference type="Proteomes" id="UP000469292"/>
    </source>
</evidence>
<evidence type="ECO:0000256" key="4">
    <source>
        <dbReference type="SAM" id="MobiDB-lite"/>
    </source>
</evidence>
<feature type="region of interest" description="Disordered" evidence="4">
    <location>
        <begin position="506"/>
        <end position="536"/>
    </location>
</feature>
<feature type="compositionally biased region" description="Basic residues" evidence="4">
    <location>
        <begin position="67"/>
        <end position="77"/>
    </location>
</feature>
<dbReference type="GO" id="GO:0005694">
    <property type="term" value="C:chromosome"/>
    <property type="evidence" value="ECO:0007669"/>
    <property type="project" value="TreeGrafter"/>
</dbReference>
<evidence type="ECO:0000256" key="1">
    <source>
        <dbReference type="ARBA" id="ARBA00006295"/>
    </source>
</evidence>
<dbReference type="InterPro" id="IPR050336">
    <property type="entry name" value="Chromosome_partition/occlusion"/>
</dbReference>
<evidence type="ECO:0000256" key="3">
    <source>
        <dbReference type="ARBA" id="ARBA00023125"/>
    </source>
</evidence>
<keyword evidence="7" id="KW-1185">Reference proteome</keyword>
<dbReference type="SUPFAM" id="SSF109709">
    <property type="entry name" value="KorB DNA-binding domain-like"/>
    <property type="match status" value="1"/>
</dbReference>
<keyword evidence="2" id="KW-0159">Chromosome partition</keyword>
<dbReference type="InterPro" id="IPR004437">
    <property type="entry name" value="ParB/RepB/Spo0J"/>
</dbReference>
<dbReference type="RefSeq" id="WP_163227471.1">
    <property type="nucleotide sequence ID" value="NZ_VYSG01000001.1"/>
</dbReference>
<evidence type="ECO:0000256" key="2">
    <source>
        <dbReference type="ARBA" id="ARBA00022829"/>
    </source>
</evidence>
<reference evidence="6 7" key="1">
    <citation type="submission" date="2019-09" db="EMBL/GenBank/DDBJ databases">
        <title>Phylogenetic characterization of a novel taxon of the genus Bifidobacterium: Bifidobacterium choloepi sp. nov.</title>
        <authorList>
            <person name="Modesto M."/>
            <person name="Satti M."/>
        </authorList>
    </citation>
    <scope>NUCLEOTIDE SEQUENCE [LARGE SCALE GENOMIC DNA]</scope>
    <source>
        <strain evidence="6 7">BRDM6</strain>
    </source>
</reference>
<dbReference type="Gene3D" id="3.90.1530.30">
    <property type="match status" value="1"/>
</dbReference>
<dbReference type="CDD" id="cd16393">
    <property type="entry name" value="SPO0J_N"/>
    <property type="match status" value="1"/>
</dbReference>